<keyword evidence="2" id="KW-1185">Reference proteome</keyword>
<accession>A0ACC1B0K9</accession>
<evidence type="ECO:0000313" key="1">
    <source>
        <dbReference type="EMBL" id="KAJ0092422.1"/>
    </source>
</evidence>
<organism evidence="1 2">
    <name type="scientific">Pistacia atlantica</name>
    <dbReference type="NCBI Taxonomy" id="434234"/>
    <lineage>
        <taxon>Eukaryota</taxon>
        <taxon>Viridiplantae</taxon>
        <taxon>Streptophyta</taxon>
        <taxon>Embryophyta</taxon>
        <taxon>Tracheophyta</taxon>
        <taxon>Spermatophyta</taxon>
        <taxon>Magnoliopsida</taxon>
        <taxon>eudicotyledons</taxon>
        <taxon>Gunneridae</taxon>
        <taxon>Pentapetalae</taxon>
        <taxon>rosids</taxon>
        <taxon>malvids</taxon>
        <taxon>Sapindales</taxon>
        <taxon>Anacardiaceae</taxon>
        <taxon>Pistacia</taxon>
    </lineage>
</organism>
<proteinExistence type="predicted"/>
<reference evidence="2" key="1">
    <citation type="journal article" date="2023" name="G3 (Bethesda)">
        <title>Genome assembly and association tests identify interacting loci associated with vigor, precocity, and sex in interspecific pistachio rootstocks.</title>
        <authorList>
            <person name="Palmer W."/>
            <person name="Jacygrad E."/>
            <person name="Sagayaradj S."/>
            <person name="Cavanaugh K."/>
            <person name="Han R."/>
            <person name="Bertier L."/>
            <person name="Beede B."/>
            <person name="Kafkas S."/>
            <person name="Golino D."/>
            <person name="Preece J."/>
            <person name="Michelmore R."/>
        </authorList>
    </citation>
    <scope>NUCLEOTIDE SEQUENCE [LARGE SCALE GENOMIC DNA]</scope>
</reference>
<protein>
    <submittedName>
        <fullName evidence="1">Uncharacterized protein</fullName>
    </submittedName>
</protein>
<dbReference type="Proteomes" id="UP001164250">
    <property type="component" value="Chromosome 7"/>
</dbReference>
<dbReference type="EMBL" id="CM047903">
    <property type="protein sequence ID" value="KAJ0092422.1"/>
    <property type="molecule type" value="Genomic_DNA"/>
</dbReference>
<comment type="caution">
    <text evidence="1">The sequence shown here is derived from an EMBL/GenBank/DDBJ whole genome shotgun (WGS) entry which is preliminary data.</text>
</comment>
<gene>
    <name evidence="1" type="ORF">Patl1_26028</name>
</gene>
<evidence type="ECO:0000313" key="2">
    <source>
        <dbReference type="Proteomes" id="UP001164250"/>
    </source>
</evidence>
<name>A0ACC1B0K9_9ROSI</name>
<sequence>MAGNEWINGYLEAILDTGSGATAIEEHKPVSLNLRETGHHFNPTKYFVEEVVTGVDETDLHRTWLKVVATRNTRERSSRLENMCWRIWHLTRKKKQLEWEEGQRLAHRRWEREQGRRDVTEDIEDLSEGEKGDALGELAQPETPRKRFQRNLSNLEVWSDDKKEKKLYIVLISLHGLIRGENMELGRDSDTGGQVKYVVELSRALARMPGVYRVDLFTRQVASPEVDWSYGEPTEMLSTMCSEDDDGNGNEMGESSGAYIIRIPFGPRDKYLRKELLWPFIQEFVDGALAHILNMSKVLGEQIGGDRPVWPYVIHGHYADAGDSAALLSGALNVPMVLTGHSLGRNKLEQLLKQGRQSKEDINSTYKIMRRIEAEELSLDAAELVITSTKQEIEEQWGLYDGFDVKLEKVLRARARRGVNCHGRYMPRMVVIPPGMDFSSVVEVQEDAPEVDGDLAAITGGIDGSSPKAIPAIWADGVFINPALVEPFGLTLIEAAAHGLPMVATKNGGPVDIHRALNNGLLVDPHNKEAIADALLTLVSDRNLWHECRKNGWKNIHLYSWPEHCRTYLTRVAACRIRHPQWQTDTPLDEIPQEESSLNDSLKDVQDMSLRLSVDGEKSLLNGSLDYTAPASADPVQDQVKHVLNKIKKPESDSTDNKEVGKKTLDSVASKYPMLRRRRRLIVIALDCYDSKGAPEKKMAQIVQDMFKAIRSDSQIAKVSGFAISTAMGVSETTEFLKSAKIQVNEFDALICSSGGEVYYPGAYTEDGKLIPDPDYAYHIDYRWGVDGLKKTIWKLMNTPEGGPESSKSSGVIEADDKSSNANCISFLIKDASKVRRVDDLRQKLRMRGLRCHLMYCRNSTRIQIVPLLASRSQALRYLFVRWRLNVTNMFVVLGESGDTDYEELISGAHKTLIMKGVVEKGCGELLRTADLRDDIVPKESPLIGFVNANAKVAEIANALKQLSKASVGM</sequence>